<evidence type="ECO:0000256" key="6">
    <source>
        <dbReference type="ARBA" id="ARBA00049117"/>
    </source>
</evidence>
<dbReference type="RefSeq" id="WP_101533853.1">
    <property type="nucleotide sequence ID" value="NZ_PKUQ01000019.1"/>
</dbReference>
<evidence type="ECO:0000313" key="10">
    <source>
        <dbReference type="Proteomes" id="UP000234881"/>
    </source>
</evidence>
<keyword evidence="10" id="KW-1185">Reference proteome</keyword>
<dbReference type="InterPro" id="IPR011629">
    <property type="entry name" value="CobW-like_C"/>
</dbReference>
<dbReference type="OrthoDB" id="9808822at2"/>
<dbReference type="CDD" id="cd03112">
    <property type="entry name" value="CobW-like"/>
    <property type="match status" value="1"/>
</dbReference>
<dbReference type="InterPro" id="IPR027417">
    <property type="entry name" value="P-loop_NTPase"/>
</dbReference>
<dbReference type="Pfam" id="PF07683">
    <property type="entry name" value="CobW_C"/>
    <property type="match status" value="1"/>
</dbReference>
<evidence type="ECO:0000256" key="5">
    <source>
        <dbReference type="ARBA" id="ARBA00045658"/>
    </source>
</evidence>
<dbReference type="AlphaFoldDB" id="A0A2N5XRM1"/>
<evidence type="ECO:0000256" key="3">
    <source>
        <dbReference type="ARBA" id="ARBA00023186"/>
    </source>
</evidence>
<dbReference type="Gene3D" id="3.40.50.300">
    <property type="entry name" value="P-loop containing nucleotide triphosphate hydrolases"/>
    <property type="match status" value="1"/>
</dbReference>
<dbReference type="InterPro" id="IPR003495">
    <property type="entry name" value="CobW/HypB/UreG_nucleotide-bd"/>
</dbReference>
<accession>A0A2N5XRM1</accession>
<gene>
    <name evidence="9" type="ORF">C0081_10840</name>
</gene>
<evidence type="ECO:0000256" key="7">
    <source>
        <dbReference type="SAM" id="MobiDB-lite"/>
    </source>
</evidence>
<proteinExistence type="inferred from homology"/>
<sequence length="392" mass="43229">MDSSAANQATPISLLTGFLGSGKTTVLNYLLQQPDLARTAVIINEFGAIGLDHELVEATTENMVLLQSGCLCCTIRGDLVETLHDLMERKDQAGFLAFDRVFIETTGLADPAPILHTLITDKVLKHAFYLDGVITTIDAASGSQTLDAQEEAVKQAAVADRLVLTKTDLVDAQTIQTLETRLRDLNPSAPILRAHNGALDTASILNAGFDNLANKSVDVQNWLNAEAYQDLKQQHHEKGGHNHDHHCHGHDHHHDDHEHDHDHDPNRHDDRITAVSYSLDEPISAAKFESWLEKLVLACGPDLLRLKAIVHVEGVPKPFVIHGVQHIFHPPMPLMDWPENDRQSRIVVIGRDISNDFLKESFGILDLASSLATADGQHQEPAQIKHQRGIVT</sequence>
<feature type="region of interest" description="Disordered" evidence="7">
    <location>
        <begin position="234"/>
        <end position="268"/>
    </location>
</feature>
<evidence type="ECO:0000256" key="1">
    <source>
        <dbReference type="ARBA" id="ARBA00022741"/>
    </source>
</evidence>
<protein>
    <submittedName>
        <fullName evidence="9">GTP-binding protein</fullName>
    </submittedName>
</protein>
<comment type="function">
    <text evidence="5">Zinc chaperone that directly transfers zinc cofactor to target proteins, thereby activating them. Zinc is transferred from the CXCC motif in the GTPase domain to the zinc binding site in target proteins in a process requiring GTP hydrolysis.</text>
</comment>
<evidence type="ECO:0000256" key="2">
    <source>
        <dbReference type="ARBA" id="ARBA00022801"/>
    </source>
</evidence>
<dbReference type="GO" id="GO:0000166">
    <property type="term" value="F:nucleotide binding"/>
    <property type="evidence" value="ECO:0007669"/>
    <property type="project" value="UniProtKB-KW"/>
</dbReference>
<evidence type="ECO:0000313" key="9">
    <source>
        <dbReference type="EMBL" id="PLW77163.1"/>
    </source>
</evidence>
<dbReference type="PANTHER" id="PTHR13748">
    <property type="entry name" value="COBW-RELATED"/>
    <property type="match status" value="1"/>
</dbReference>
<dbReference type="Gene3D" id="3.30.1220.10">
    <property type="entry name" value="CobW-like, C-terminal domain"/>
    <property type="match status" value="1"/>
</dbReference>
<evidence type="ECO:0000259" key="8">
    <source>
        <dbReference type="SMART" id="SM00833"/>
    </source>
</evidence>
<organism evidence="9 10">
    <name type="scientific">Cohaesibacter celericrescens</name>
    <dbReference type="NCBI Taxonomy" id="2067669"/>
    <lineage>
        <taxon>Bacteria</taxon>
        <taxon>Pseudomonadati</taxon>
        <taxon>Pseudomonadota</taxon>
        <taxon>Alphaproteobacteria</taxon>
        <taxon>Hyphomicrobiales</taxon>
        <taxon>Cohaesibacteraceae</taxon>
    </lineage>
</organism>
<name>A0A2N5XRM1_9HYPH</name>
<dbReference type="InterPro" id="IPR036627">
    <property type="entry name" value="CobW-likC_sf"/>
</dbReference>
<dbReference type="GO" id="GO:0016787">
    <property type="term" value="F:hydrolase activity"/>
    <property type="evidence" value="ECO:0007669"/>
    <property type="project" value="UniProtKB-KW"/>
</dbReference>
<dbReference type="PANTHER" id="PTHR13748:SF62">
    <property type="entry name" value="COBW DOMAIN-CONTAINING PROTEIN"/>
    <property type="match status" value="1"/>
</dbReference>
<dbReference type="EMBL" id="PKUQ01000019">
    <property type="protein sequence ID" value="PLW77163.1"/>
    <property type="molecule type" value="Genomic_DNA"/>
</dbReference>
<dbReference type="SUPFAM" id="SSF90002">
    <property type="entry name" value="Hypothetical protein YjiA, C-terminal domain"/>
    <property type="match status" value="1"/>
</dbReference>
<dbReference type="GO" id="GO:0005737">
    <property type="term" value="C:cytoplasm"/>
    <property type="evidence" value="ECO:0007669"/>
    <property type="project" value="TreeGrafter"/>
</dbReference>
<dbReference type="SMART" id="SM00833">
    <property type="entry name" value="CobW_C"/>
    <property type="match status" value="1"/>
</dbReference>
<reference evidence="9 10" key="1">
    <citation type="submission" date="2018-01" db="EMBL/GenBank/DDBJ databases">
        <title>The draft genome sequence of Cohaesibacter sp. H1304.</title>
        <authorList>
            <person name="Wang N.-N."/>
            <person name="Du Z.-J."/>
        </authorList>
    </citation>
    <scope>NUCLEOTIDE SEQUENCE [LARGE SCALE GENOMIC DNA]</scope>
    <source>
        <strain evidence="9 10">H1304</strain>
    </source>
</reference>
<dbReference type="SUPFAM" id="SSF52540">
    <property type="entry name" value="P-loop containing nucleoside triphosphate hydrolases"/>
    <property type="match status" value="1"/>
</dbReference>
<keyword evidence="2" id="KW-0378">Hydrolase</keyword>
<evidence type="ECO:0000256" key="4">
    <source>
        <dbReference type="ARBA" id="ARBA00034320"/>
    </source>
</evidence>
<dbReference type="InterPro" id="IPR051316">
    <property type="entry name" value="Zinc-reg_GTPase_activator"/>
</dbReference>
<feature type="compositionally biased region" description="Basic and acidic residues" evidence="7">
    <location>
        <begin position="252"/>
        <end position="268"/>
    </location>
</feature>
<comment type="caution">
    <text evidence="9">The sequence shown here is derived from an EMBL/GenBank/DDBJ whole genome shotgun (WGS) entry which is preliminary data.</text>
</comment>
<keyword evidence="1" id="KW-0547">Nucleotide-binding</keyword>
<comment type="catalytic activity">
    <reaction evidence="6">
        <text>GTP + H2O = GDP + phosphate + H(+)</text>
        <dbReference type="Rhea" id="RHEA:19669"/>
        <dbReference type="ChEBI" id="CHEBI:15377"/>
        <dbReference type="ChEBI" id="CHEBI:15378"/>
        <dbReference type="ChEBI" id="CHEBI:37565"/>
        <dbReference type="ChEBI" id="CHEBI:43474"/>
        <dbReference type="ChEBI" id="CHEBI:58189"/>
    </reaction>
    <physiologicalReaction direction="left-to-right" evidence="6">
        <dbReference type="Rhea" id="RHEA:19670"/>
    </physiologicalReaction>
</comment>
<feature type="domain" description="CobW C-terminal" evidence="8">
    <location>
        <begin position="272"/>
        <end position="365"/>
    </location>
</feature>
<comment type="similarity">
    <text evidence="4">Belongs to the SIMIBI class G3E GTPase family. ZNG1 subfamily.</text>
</comment>
<dbReference type="Pfam" id="PF02492">
    <property type="entry name" value="cobW"/>
    <property type="match status" value="1"/>
</dbReference>
<dbReference type="Proteomes" id="UP000234881">
    <property type="component" value="Unassembled WGS sequence"/>
</dbReference>
<keyword evidence="3" id="KW-0143">Chaperone</keyword>